<gene>
    <name evidence="2" type="ORF">CYMTET_36796</name>
</gene>
<keyword evidence="1" id="KW-0175">Coiled coil</keyword>
<evidence type="ECO:0000313" key="2">
    <source>
        <dbReference type="EMBL" id="KAK3253975.1"/>
    </source>
</evidence>
<dbReference type="Proteomes" id="UP001190700">
    <property type="component" value="Unassembled WGS sequence"/>
</dbReference>
<evidence type="ECO:0000256" key="1">
    <source>
        <dbReference type="SAM" id="Coils"/>
    </source>
</evidence>
<feature type="non-terminal residue" evidence="2">
    <location>
        <position position="161"/>
    </location>
</feature>
<feature type="coiled-coil region" evidence="1">
    <location>
        <begin position="132"/>
        <end position="161"/>
    </location>
</feature>
<evidence type="ECO:0000313" key="3">
    <source>
        <dbReference type="Proteomes" id="UP001190700"/>
    </source>
</evidence>
<dbReference type="EMBL" id="LGRX02024476">
    <property type="protein sequence ID" value="KAK3253975.1"/>
    <property type="molecule type" value="Genomic_DNA"/>
</dbReference>
<reference evidence="2 3" key="1">
    <citation type="journal article" date="2015" name="Genome Biol. Evol.">
        <title>Comparative Genomics of a Bacterivorous Green Alga Reveals Evolutionary Causalities and Consequences of Phago-Mixotrophic Mode of Nutrition.</title>
        <authorList>
            <person name="Burns J.A."/>
            <person name="Paasch A."/>
            <person name="Narechania A."/>
            <person name="Kim E."/>
        </authorList>
    </citation>
    <scope>NUCLEOTIDE SEQUENCE [LARGE SCALE GENOMIC DNA]</scope>
    <source>
        <strain evidence="2 3">PLY_AMNH</strain>
    </source>
</reference>
<dbReference type="AlphaFoldDB" id="A0AAE0F7S0"/>
<accession>A0AAE0F7S0</accession>
<comment type="caution">
    <text evidence="2">The sequence shown here is derived from an EMBL/GenBank/DDBJ whole genome shotgun (WGS) entry which is preliminary data.</text>
</comment>
<sequence>MIRCAADRLWRALGAVQATRQEVAAALAESMVAARQAPDILGSRTHAMLEQAKQGADDIALKAREATEYAALHAAAEVVAAAREEQRPGWQRVSQEEAHAAAMRASIETAGAMAAAVHLGYDAQVMRSVQKEAECDAAIAASQEKLEAAEAEAARVAAENQ</sequence>
<keyword evidence="3" id="KW-1185">Reference proteome</keyword>
<protein>
    <submittedName>
        <fullName evidence="2">Uncharacterized protein</fullName>
    </submittedName>
</protein>
<proteinExistence type="predicted"/>
<name>A0AAE0F7S0_9CHLO</name>
<organism evidence="2 3">
    <name type="scientific">Cymbomonas tetramitiformis</name>
    <dbReference type="NCBI Taxonomy" id="36881"/>
    <lineage>
        <taxon>Eukaryota</taxon>
        <taxon>Viridiplantae</taxon>
        <taxon>Chlorophyta</taxon>
        <taxon>Pyramimonadophyceae</taxon>
        <taxon>Pyramimonadales</taxon>
        <taxon>Pyramimonadaceae</taxon>
        <taxon>Cymbomonas</taxon>
    </lineage>
</organism>